<comment type="similarity">
    <text evidence="6">Belongs to the methyltransferase superfamily. tRNA (adenine-N(6)-)-methyltransferase family.</text>
</comment>
<dbReference type="RefSeq" id="WP_264729370.1">
    <property type="nucleotide sequence ID" value="NZ_JAPDNR010000001.1"/>
</dbReference>
<gene>
    <name evidence="8" type="ORF">OL497_08105</name>
</gene>
<dbReference type="EMBL" id="JAPDNS010000001">
    <property type="protein sequence ID" value="MCW3483851.1"/>
    <property type="molecule type" value="Genomic_DNA"/>
</dbReference>
<dbReference type="InterPro" id="IPR002052">
    <property type="entry name" value="DNA_methylase_N6_adenine_CS"/>
</dbReference>
<dbReference type="InterPro" id="IPR029063">
    <property type="entry name" value="SAM-dependent_MTases_sf"/>
</dbReference>
<name>A0ABT3IIR8_9BACT</name>
<evidence type="ECO:0000256" key="2">
    <source>
        <dbReference type="ARBA" id="ARBA00022603"/>
    </source>
</evidence>
<evidence type="ECO:0000256" key="1">
    <source>
        <dbReference type="ARBA" id="ARBA00022490"/>
    </source>
</evidence>
<keyword evidence="4 6" id="KW-0949">S-adenosyl-L-methionine</keyword>
<dbReference type="GO" id="GO:0032259">
    <property type="term" value="P:methylation"/>
    <property type="evidence" value="ECO:0007669"/>
    <property type="project" value="UniProtKB-KW"/>
</dbReference>
<organism evidence="8 9">
    <name type="scientific">Chitinophaga nivalis</name>
    <dbReference type="NCBI Taxonomy" id="2991709"/>
    <lineage>
        <taxon>Bacteria</taxon>
        <taxon>Pseudomonadati</taxon>
        <taxon>Bacteroidota</taxon>
        <taxon>Chitinophagia</taxon>
        <taxon>Chitinophagales</taxon>
        <taxon>Chitinophagaceae</taxon>
        <taxon>Chitinophaga</taxon>
    </lineage>
</organism>
<dbReference type="SUPFAM" id="SSF53335">
    <property type="entry name" value="S-adenosyl-L-methionine-dependent methyltransferases"/>
    <property type="match status" value="1"/>
</dbReference>
<proteinExistence type="inferred from homology"/>
<evidence type="ECO:0000256" key="5">
    <source>
        <dbReference type="ARBA" id="ARBA00022694"/>
    </source>
</evidence>
<protein>
    <recommendedName>
        <fullName evidence="6">tRNA1(Val) (adenine(37)-N6)-methyltransferase</fullName>
        <ecNumber evidence="6">2.1.1.223</ecNumber>
    </recommendedName>
    <alternativeName>
        <fullName evidence="6">tRNA m6A37 methyltransferase</fullName>
    </alternativeName>
</protein>
<dbReference type="CDD" id="cd02440">
    <property type="entry name" value="AdoMet_MTases"/>
    <property type="match status" value="1"/>
</dbReference>
<dbReference type="PANTHER" id="PTHR47739">
    <property type="entry name" value="TRNA1(VAL) (ADENINE(37)-N6)-METHYLTRANSFERASE"/>
    <property type="match status" value="1"/>
</dbReference>
<dbReference type="PANTHER" id="PTHR47739:SF1">
    <property type="entry name" value="TRNA1(VAL) (ADENINE(37)-N6)-METHYLTRANSFERASE"/>
    <property type="match status" value="1"/>
</dbReference>
<reference evidence="8 9" key="1">
    <citation type="submission" date="2022-10" db="EMBL/GenBank/DDBJ databases">
        <title>Chitinophaga nivalis PC15 sp. nov., isolated from Pyeongchang county, South Korea.</title>
        <authorList>
            <person name="Trinh H.N."/>
        </authorList>
    </citation>
    <scope>NUCLEOTIDE SEQUENCE [LARGE SCALE GENOMIC DNA]</scope>
    <source>
        <strain evidence="8 9">PC14</strain>
    </source>
</reference>
<dbReference type="HAMAP" id="MF_01872">
    <property type="entry name" value="tRNA_methyltr_YfiC"/>
    <property type="match status" value="1"/>
</dbReference>
<accession>A0ABT3IIR8</accession>
<evidence type="ECO:0000256" key="6">
    <source>
        <dbReference type="HAMAP-Rule" id="MF_01872"/>
    </source>
</evidence>
<dbReference type="GO" id="GO:0008168">
    <property type="term" value="F:methyltransferase activity"/>
    <property type="evidence" value="ECO:0007669"/>
    <property type="project" value="UniProtKB-KW"/>
</dbReference>
<keyword evidence="2 6" id="KW-0489">Methyltransferase</keyword>
<comment type="catalytic activity">
    <reaction evidence="6">
        <text>adenosine(37) in tRNA1(Val) + S-adenosyl-L-methionine = N(6)-methyladenosine(37) in tRNA1(Val) + S-adenosyl-L-homocysteine + H(+)</text>
        <dbReference type="Rhea" id="RHEA:43160"/>
        <dbReference type="Rhea" id="RHEA-COMP:10369"/>
        <dbReference type="Rhea" id="RHEA-COMP:10370"/>
        <dbReference type="ChEBI" id="CHEBI:15378"/>
        <dbReference type="ChEBI" id="CHEBI:57856"/>
        <dbReference type="ChEBI" id="CHEBI:59789"/>
        <dbReference type="ChEBI" id="CHEBI:74411"/>
        <dbReference type="ChEBI" id="CHEBI:74449"/>
        <dbReference type="EC" id="2.1.1.223"/>
    </reaction>
</comment>
<dbReference type="EC" id="2.1.1.223" evidence="6"/>
<comment type="function">
    <text evidence="6">Specifically methylates the adenine in position 37 of tRNA(1)(Val) (anticodon cmo5UAC).</text>
</comment>
<keyword evidence="1 6" id="KW-0963">Cytoplasm</keyword>
<evidence type="ECO:0000313" key="8">
    <source>
        <dbReference type="EMBL" id="MCW3483851.1"/>
    </source>
</evidence>
<sequence length="240" mass="26555">MANTFFQFKQFTVHQGQCAMKVCTDACIQGAYTARYLVNHRLTVPAILDIGAGTGLLSLMLAQQLSAGITAVELDPAAAQQATANFSASPWAGRLQLTQQDIRKMVPATPYDFIITNPPFYETALKSGQAQKDQAMHATSLSYRELLAAIDRLLLPDGQVSVLLPYIQFETFQDLALTAGYYLQDVVYIRQSVQHGFFRTVGIFGKTPQPLTTSELAIYDTGNVYTTAFVDLLQPYYLYL</sequence>
<feature type="domain" description="Methyltransferase small" evidence="7">
    <location>
        <begin position="46"/>
        <end position="125"/>
    </location>
</feature>
<comment type="caution">
    <text evidence="8">The sequence shown here is derived from an EMBL/GenBank/DDBJ whole genome shotgun (WGS) entry which is preliminary data.</text>
</comment>
<keyword evidence="9" id="KW-1185">Reference proteome</keyword>
<dbReference type="InterPro" id="IPR007848">
    <property type="entry name" value="Small_mtfrase_dom"/>
</dbReference>
<keyword evidence="5 6" id="KW-0819">tRNA processing</keyword>
<dbReference type="Pfam" id="PF05175">
    <property type="entry name" value="MTS"/>
    <property type="match status" value="1"/>
</dbReference>
<dbReference type="Proteomes" id="UP001207742">
    <property type="component" value="Unassembled WGS sequence"/>
</dbReference>
<keyword evidence="3 6" id="KW-0808">Transferase</keyword>
<dbReference type="Gene3D" id="3.40.50.150">
    <property type="entry name" value="Vaccinia Virus protein VP39"/>
    <property type="match status" value="1"/>
</dbReference>
<evidence type="ECO:0000313" key="9">
    <source>
        <dbReference type="Proteomes" id="UP001207742"/>
    </source>
</evidence>
<comment type="subcellular location">
    <subcellularLocation>
        <location evidence="6">Cytoplasm</location>
    </subcellularLocation>
</comment>
<evidence type="ECO:0000256" key="3">
    <source>
        <dbReference type="ARBA" id="ARBA00022679"/>
    </source>
</evidence>
<dbReference type="PROSITE" id="PS00092">
    <property type="entry name" value="N6_MTASE"/>
    <property type="match status" value="1"/>
</dbReference>
<evidence type="ECO:0000256" key="4">
    <source>
        <dbReference type="ARBA" id="ARBA00022691"/>
    </source>
</evidence>
<dbReference type="PROSITE" id="PS01131">
    <property type="entry name" value="RRNA_A_DIMETH"/>
    <property type="match status" value="1"/>
</dbReference>
<evidence type="ECO:0000259" key="7">
    <source>
        <dbReference type="Pfam" id="PF05175"/>
    </source>
</evidence>
<dbReference type="InterPro" id="IPR022882">
    <property type="entry name" value="tRNA_adenine-N6_MeTrfase"/>
</dbReference>
<dbReference type="InterPro" id="IPR020596">
    <property type="entry name" value="rRNA_Ade_Mease_Trfase_CS"/>
</dbReference>
<dbReference type="InterPro" id="IPR050210">
    <property type="entry name" value="tRNA_Adenine-N(6)_MTase"/>
</dbReference>